<sequence>MTFNFYDEEMHMAIPGNLRMHRQAGFTLVEMATVLIIIGLLLGMAFKGRDLIDGARVKSLYANTSKIQTAMQVYYERYQSWPGDGCTSETAKPGECAGDIGNPKDGLISSAAEAGAFWNQLVNQTGMLAAKDQQLPTGGKWVVAAGQKGVGGTDADTTWLVAGALGSDAVDGRYVCALDQQFDDGDPTTGHIRSDATYKTGDDCWTARPAASLAVRILP</sequence>
<feature type="transmembrane region" description="Helical" evidence="1">
    <location>
        <begin position="24"/>
        <end position="46"/>
    </location>
</feature>
<keyword evidence="1" id="KW-0812">Transmembrane</keyword>
<dbReference type="Gene3D" id="3.30.700.10">
    <property type="entry name" value="Glycoprotein, Type 4 Pilin"/>
    <property type="match status" value="1"/>
</dbReference>
<keyword evidence="1" id="KW-1133">Transmembrane helix</keyword>
<dbReference type="InterPro" id="IPR045584">
    <property type="entry name" value="Pilin-like"/>
</dbReference>
<comment type="caution">
    <text evidence="2">The sequence shown here is derived from an EMBL/GenBank/DDBJ whole genome shotgun (WGS) entry which is preliminary data.</text>
</comment>
<dbReference type="PROSITE" id="PS00409">
    <property type="entry name" value="PROKAR_NTER_METHYL"/>
    <property type="match status" value="1"/>
</dbReference>
<dbReference type="EMBL" id="BMLY01000007">
    <property type="protein sequence ID" value="GGP27787.1"/>
    <property type="molecule type" value="Genomic_DNA"/>
</dbReference>
<keyword evidence="1" id="KW-0472">Membrane</keyword>
<dbReference type="InterPro" id="IPR012902">
    <property type="entry name" value="N_methyl_site"/>
</dbReference>
<organism evidence="2 3">
    <name type="scientific">Silvimonas amylolytica</name>
    <dbReference type="NCBI Taxonomy" id="449663"/>
    <lineage>
        <taxon>Bacteria</taxon>
        <taxon>Pseudomonadati</taxon>
        <taxon>Pseudomonadota</taxon>
        <taxon>Betaproteobacteria</taxon>
        <taxon>Neisseriales</taxon>
        <taxon>Chitinibacteraceae</taxon>
        <taxon>Silvimonas</taxon>
    </lineage>
</organism>
<reference evidence="3" key="1">
    <citation type="journal article" date="2019" name="Int. J. Syst. Evol. Microbiol.">
        <title>The Global Catalogue of Microorganisms (GCM) 10K type strain sequencing project: providing services to taxonomists for standard genome sequencing and annotation.</title>
        <authorList>
            <consortium name="The Broad Institute Genomics Platform"/>
            <consortium name="The Broad Institute Genome Sequencing Center for Infectious Disease"/>
            <person name="Wu L."/>
            <person name="Ma J."/>
        </authorList>
    </citation>
    <scope>NUCLEOTIDE SEQUENCE [LARGE SCALE GENOMIC DNA]</scope>
    <source>
        <strain evidence="3">CGMCC 1.8860</strain>
    </source>
</reference>
<proteinExistence type="predicted"/>
<accession>A0ABQ2PS26</accession>
<dbReference type="Pfam" id="PF07963">
    <property type="entry name" value="N_methyl"/>
    <property type="match status" value="1"/>
</dbReference>
<evidence type="ECO:0000256" key="1">
    <source>
        <dbReference type="SAM" id="Phobius"/>
    </source>
</evidence>
<dbReference type="Proteomes" id="UP000621859">
    <property type="component" value="Unassembled WGS sequence"/>
</dbReference>
<protein>
    <submittedName>
        <fullName evidence="2">Prepilin-type N-terminal cleavage/methylation domain-containing protein</fullName>
    </submittedName>
</protein>
<keyword evidence="3" id="KW-1185">Reference proteome</keyword>
<dbReference type="SUPFAM" id="SSF54523">
    <property type="entry name" value="Pili subunits"/>
    <property type="match status" value="1"/>
</dbReference>
<evidence type="ECO:0000313" key="3">
    <source>
        <dbReference type="Proteomes" id="UP000621859"/>
    </source>
</evidence>
<name>A0ABQ2PS26_9NEIS</name>
<evidence type="ECO:0000313" key="2">
    <source>
        <dbReference type="EMBL" id="GGP27787.1"/>
    </source>
</evidence>
<dbReference type="NCBIfam" id="TIGR02532">
    <property type="entry name" value="IV_pilin_GFxxxE"/>
    <property type="match status" value="1"/>
</dbReference>
<gene>
    <name evidence="2" type="ORF">GCM10010971_36060</name>
</gene>